<evidence type="ECO:0000256" key="5">
    <source>
        <dbReference type="ARBA" id="ARBA00022801"/>
    </source>
</evidence>
<dbReference type="Gene3D" id="2.30.130.40">
    <property type="entry name" value="LON domain-like"/>
    <property type="match status" value="1"/>
</dbReference>
<dbReference type="PRINTS" id="PR00830">
    <property type="entry name" value="ENDOLAPTASE"/>
</dbReference>
<feature type="binding site" evidence="10 13">
    <location>
        <begin position="380"/>
        <end position="387"/>
    </location>
    <ligand>
        <name>ATP</name>
        <dbReference type="ChEBI" id="CHEBI:30616"/>
    </ligand>
</feature>
<dbReference type="Proteomes" id="UP000254808">
    <property type="component" value="Chromosome"/>
</dbReference>
<comment type="similarity">
    <text evidence="10 11 14 15">Belongs to the peptidase S16 family.</text>
</comment>
<dbReference type="GO" id="GO:0043565">
    <property type="term" value="F:sequence-specific DNA binding"/>
    <property type="evidence" value="ECO:0007669"/>
    <property type="project" value="UniProtKB-UniRule"/>
</dbReference>
<dbReference type="InterPro" id="IPR004815">
    <property type="entry name" value="Lon_bac/euk-typ"/>
</dbReference>
<dbReference type="SMART" id="SM00382">
    <property type="entry name" value="AAA"/>
    <property type="match status" value="1"/>
</dbReference>
<dbReference type="GO" id="GO:0004176">
    <property type="term" value="F:ATP-dependent peptidase activity"/>
    <property type="evidence" value="ECO:0007669"/>
    <property type="project" value="UniProtKB-UniRule"/>
</dbReference>
<accession>A0A345UNF1</accession>
<keyword evidence="6 10" id="KW-0720">Serine protease</keyword>
<dbReference type="PROSITE" id="PS51786">
    <property type="entry name" value="LON_PROTEOLYTIC"/>
    <property type="match status" value="1"/>
</dbReference>
<evidence type="ECO:0000256" key="10">
    <source>
        <dbReference type="HAMAP-Rule" id="MF_01973"/>
    </source>
</evidence>
<dbReference type="SUPFAM" id="SSF54211">
    <property type="entry name" value="Ribosomal protein S5 domain 2-like"/>
    <property type="match status" value="1"/>
</dbReference>
<comment type="subcellular location">
    <subcellularLocation>
        <location evidence="1 10 11">Cytoplasm</location>
    </subcellularLocation>
</comment>
<dbReference type="InterPro" id="IPR008268">
    <property type="entry name" value="Peptidase_S16_AS"/>
</dbReference>
<keyword evidence="8 10" id="KW-0346">Stress response</keyword>
<dbReference type="Gene3D" id="1.20.58.1480">
    <property type="match status" value="1"/>
</dbReference>
<dbReference type="GO" id="GO:0006515">
    <property type="term" value="P:protein quality control for misfolded or incompletely synthesized proteins"/>
    <property type="evidence" value="ECO:0007669"/>
    <property type="project" value="UniProtKB-UniRule"/>
</dbReference>
<dbReference type="SMART" id="SM00464">
    <property type="entry name" value="LON"/>
    <property type="match status" value="1"/>
</dbReference>
<name>A0A345UNF1_9BACT</name>
<dbReference type="InterPro" id="IPR027543">
    <property type="entry name" value="Lon_bac"/>
</dbReference>
<dbReference type="GO" id="GO:0005524">
    <property type="term" value="F:ATP binding"/>
    <property type="evidence" value="ECO:0007669"/>
    <property type="project" value="UniProtKB-UniRule"/>
</dbReference>
<evidence type="ECO:0000256" key="14">
    <source>
        <dbReference type="PROSITE-ProRule" id="PRU01122"/>
    </source>
</evidence>
<evidence type="ECO:0000256" key="2">
    <source>
        <dbReference type="ARBA" id="ARBA00022490"/>
    </source>
</evidence>
<feature type="domain" description="Lon N-terminal" evidence="17">
    <location>
        <begin position="32"/>
        <end position="228"/>
    </location>
</feature>
<keyword evidence="19" id="KW-1185">Reference proteome</keyword>
<feature type="domain" description="Lon proteolytic" evidence="16">
    <location>
        <begin position="621"/>
        <end position="802"/>
    </location>
</feature>
<evidence type="ECO:0000259" key="16">
    <source>
        <dbReference type="PROSITE" id="PS51786"/>
    </source>
</evidence>
<dbReference type="GO" id="GO:0005737">
    <property type="term" value="C:cytoplasm"/>
    <property type="evidence" value="ECO:0007669"/>
    <property type="project" value="UniProtKB-SubCell"/>
</dbReference>
<dbReference type="PROSITE" id="PS51787">
    <property type="entry name" value="LON_N"/>
    <property type="match status" value="1"/>
</dbReference>
<dbReference type="InterPro" id="IPR027417">
    <property type="entry name" value="P-loop_NTPase"/>
</dbReference>
<dbReference type="FunFam" id="3.40.50.300:FF:000021">
    <property type="entry name" value="Lon protease homolog"/>
    <property type="match status" value="1"/>
</dbReference>
<evidence type="ECO:0000256" key="15">
    <source>
        <dbReference type="RuleBase" id="RU000591"/>
    </source>
</evidence>
<dbReference type="InterPro" id="IPR008269">
    <property type="entry name" value="Lon_proteolytic"/>
</dbReference>
<dbReference type="CDD" id="cd19500">
    <property type="entry name" value="RecA-like_Lon"/>
    <property type="match status" value="1"/>
</dbReference>
<dbReference type="InterPro" id="IPR003593">
    <property type="entry name" value="AAA+_ATPase"/>
</dbReference>
<dbReference type="NCBIfam" id="TIGR00763">
    <property type="entry name" value="lon"/>
    <property type="match status" value="1"/>
</dbReference>
<dbReference type="KEGG" id="cprv:CYPRO_2764"/>
<dbReference type="AlphaFoldDB" id="A0A345UNF1"/>
<dbReference type="Pfam" id="PF05362">
    <property type="entry name" value="Lon_C"/>
    <property type="match status" value="1"/>
</dbReference>
<dbReference type="InterPro" id="IPR003959">
    <property type="entry name" value="ATPase_AAA_core"/>
</dbReference>
<evidence type="ECO:0000259" key="17">
    <source>
        <dbReference type="PROSITE" id="PS51787"/>
    </source>
</evidence>
<dbReference type="GO" id="GO:0016887">
    <property type="term" value="F:ATP hydrolysis activity"/>
    <property type="evidence" value="ECO:0007669"/>
    <property type="project" value="UniProtKB-UniRule"/>
</dbReference>
<dbReference type="GO" id="GO:0004252">
    <property type="term" value="F:serine-type endopeptidase activity"/>
    <property type="evidence" value="ECO:0007669"/>
    <property type="project" value="UniProtKB-UniRule"/>
</dbReference>
<keyword evidence="4 10" id="KW-0547">Nucleotide-binding</keyword>
<reference evidence="18 19" key="1">
    <citation type="submission" date="2018-03" db="EMBL/GenBank/DDBJ databases">
        <title>Phenotypic and genomic properties of Cyclonatronum proteinivorum gen. nov., sp. nov., a haloalkaliphilic bacteroidete from soda lakes possessing Na+-translocating rhodopsin.</title>
        <authorList>
            <person name="Toshchakov S.V."/>
            <person name="Korzhenkov A."/>
            <person name="Samarov N.I."/>
            <person name="Kublanov I.V."/>
            <person name="Muntyan M.S."/>
            <person name="Sorokin D.Y."/>
        </authorList>
    </citation>
    <scope>NUCLEOTIDE SEQUENCE [LARGE SCALE GENOMIC DNA]</scope>
    <source>
        <strain evidence="18 19">Omega</strain>
    </source>
</reference>
<dbReference type="GO" id="GO:0034605">
    <property type="term" value="P:cellular response to heat"/>
    <property type="evidence" value="ECO:0007669"/>
    <property type="project" value="UniProtKB-UniRule"/>
</dbReference>
<sequence length="809" mass="90451">MDLPAIDEKKIGKSSFELNEQETSSKPIPSELPVLPLRDTIVYPGTMFPLLVGRESSLKAIDAGIDKGKFVLLLGQKNPDTDNPKPEDLYTDGCIAAITQVLRLPNSLVKVLVNGILPAKVKSLTENEGYLTATTKFKLSATRFRKTERLASLVRKTRDKFERFVIMNQEVPEEVLTSLDEGDEYLEPNLYLMASHLDMSVEERQKFLELETLEQLYRLLLAKVTRELQVLVVSTEINEKVQEEIQETQRRFFIQEQIRALQDELDEGEVADPELQKLKEQIETAKMPEEAHAKAMEELERLKKTPQMSPEYGVGRNYLDWMTSLPWSTASPDNLDIQGVQDVLEKEHYGLEKPKDRILEHIAVLNLVENLKGQILCFVGPPGVGKTSMAKSIARALNRKMVRISLGGVSDEAEIRGHRRTYIGSMPGRIIQGMRKAGTVNPVMILDEIDKVGHDFRGDPSSAILEVLDPEQNNTFNDHYLDMDYDLSRVMFIATANVASSIQPALLDRMEIINLPGYLEHEKLEIAKRHLIPKMLKSHGLKASQVRFHKSGILHLIRNYTSEAGVRTLEQQVAAVCRKIARKYVLARAKGEEDPTFKVNEELVSELLGVPKYRDRTPDRTDRAGTVNGLAWTSTGGAILQIDVAVMEGKSNFRLTGKLGDVMKESAQAALTYIRSHASKYGIAADFFDKHELHIHIPEGAIPKDGPSAGMAMVLAMLSLLTGKRVRHDVGMTGEITLRGDVLAIGGLNEKLLAAQRNKLSRVLIPKDNEPDLTEIPAKVKDGLEIIPVSTVTEAISQSFRDPLEETKD</sequence>
<dbReference type="Gene3D" id="3.30.230.10">
    <property type="match status" value="1"/>
</dbReference>
<dbReference type="FunFam" id="1.20.5.5270:FF:000002">
    <property type="entry name" value="Lon protease homolog"/>
    <property type="match status" value="1"/>
</dbReference>
<dbReference type="PANTHER" id="PTHR10046">
    <property type="entry name" value="ATP DEPENDENT LON PROTEASE FAMILY MEMBER"/>
    <property type="match status" value="1"/>
</dbReference>
<dbReference type="InterPro" id="IPR014721">
    <property type="entry name" value="Ribsml_uS5_D2-typ_fold_subgr"/>
</dbReference>
<organism evidence="18 19">
    <name type="scientific">Cyclonatronum proteinivorum</name>
    <dbReference type="NCBI Taxonomy" id="1457365"/>
    <lineage>
        <taxon>Bacteria</taxon>
        <taxon>Pseudomonadati</taxon>
        <taxon>Balneolota</taxon>
        <taxon>Balneolia</taxon>
        <taxon>Balneolales</taxon>
        <taxon>Cyclonatronaceae</taxon>
        <taxon>Cyclonatronum</taxon>
    </lineage>
</organism>
<evidence type="ECO:0000313" key="19">
    <source>
        <dbReference type="Proteomes" id="UP000254808"/>
    </source>
</evidence>
<evidence type="ECO:0000256" key="13">
    <source>
        <dbReference type="PIRSR" id="PIRSR001174-2"/>
    </source>
</evidence>
<comment type="induction">
    <text evidence="10">By heat shock.</text>
</comment>
<evidence type="ECO:0000256" key="3">
    <source>
        <dbReference type="ARBA" id="ARBA00022670"/>
    </source>
</evidence>
<protein>
    <recommendedName>
        <fullName evidence="10 11">Lon protease</fullName>
        <ecNumber evidence="10 11">3.4.21.53</ecNumber>
    </recommendedName>
    <alternativeName>
        <fullName evidence="10">ATP-dependent protease La</fullName>
    </alternativeName>
</protein>
<dbReference type="Pfam" id="PF02190">
    <property type="entry name" value="LON_substr_bdg"/>
    <property type="match status" value="1"/>
</dbReference>
<evidence type="ECO:0000256" key="8">
    <source>
        <dbReference type="ARBA" id="ARBA00023016"/>
    </source>
</evidence>
<evidence type="ECO:0000256" key="4">
    <source>
        <dbReference type="ARBA" id="ARBA00022741"/>
    </source>
</evidence>
<dbReference type="Gene3D" id="1.20.5.5270">
    <property type="match status" value="1"/>
</dbReference>
<dbReference type="HAMAP" id="MF_01973">
    <property type="entry name" value="lon_bact"/>
    <property type="match status" value="1"/>
</dbReference>
<keyword evidence="7 10" id="KW-0067">ATP-binding</keyword>
<dbReference type="Pfam" id="PF22667">
    <property type="entry name" value="Lon_lid"/>
    <property type="match status" value="1"/>
</dbReference>
<dbReference type="SUPFAM" id="SSF52540">
    <property type="entry name" value="P-loop containing nucleoside triphosphate hydrolases"/>
    <property type="match status" value="1"/>
</dbReference>
<dbReference type="PIRSF" id="PIRSF001174">
    <property type="entry name" value="Lon_proteas"/>
    <property type="match status" value="1"/>
</dbReference>
<dbReference type="PROSITE" id="PS01046">
    <property type="entry name" value="LON_SER"/>
    <property type="match status" value="1"/>
</dbReference>
<dbReference type="InterPro" id="IPR003111">
    <property type="entry name" value="Lon_prtase_N"/>
</dbReference>
<comment type="subunit">
    <text evidence="10 11">Homohexamer. Organized in a ring with a central cavity.</text>
</comment>
<feature type="active site" evidence="10 12">
    <location>
        <position position="751"/>
    </location>
</feature>
<gene>
    <name evidence="10" type="primary">lon</name>
    <name evidence="18" type="ORF">CYPRO_2764</name>
</gene>
<dbReference type="InterPro" id="IPR020568">
    <property type="entry name" value="Ribosomal_Su5_D2-typ_SF"/>
</dbReference>
<evidence type="ECO:0000256" key="7">
    <source>
        <dbReference type="ARBA" id="ARBA00022840"/>
    </source>
</evidence>
<dbReference type="EC" id="3.4.21.53" evidence="10 11"/>
<evidence type="ECO:0000256" key="9">
    <source>
        <dbReference type="ARBA" id="ARBA00050665"/>
    </source>
</evidence>
<dbReference type="InterPro" id="IPR027065">
    <property type="entry name" value="Lon_Prtase"/>
</dbReference>
<dbReference type="InterPro" id="IPR046336">
    <property type="entry name" value="Lon_prtase_N_sf"/>
</dbReference>
<feature type="active site" evidence="10 12">
    <location>
        <position position="708"/>
    </location>
</feature>
<dbReference type="InterPro" id="IPR054594">
    <property type="entry name" value="Lon_lid"/>
</dbReference>
<evidence type="ECO:0000256" key="12">
    <source>
        <dbReference type="PIRSR" id="PIRSR001174-1"/>
    </source>
</evidence>
<dbReference type="SUPFAM" id="SSF88697">
    <property type="entry name" value="PUA domain-like"/>
    <property type="match status" value="1"/>
</dbReference>
<proteinExistence type="evidence at transcript level"/>
<keyword evidence="3 10" id="KW-0645">Protease</keyword>
<comment type="function">
    <text evidence="10">ATP-dependent serine protease that mediates the selective degradation of mutant and abnormal proteins as well as certain short-lived regulatory proteins. Required for cellular homeostasis and for survival from DNA damage and developmental changes induced by stress. Degrades polypeptides processively to yield small peptide fragments that are 5 to 10 amino acids long. Binds to DNA in a double-stranded, site-specific manner.</text>
</comment>
<dbReference type="Gene3D" id="3.40.50.300">
    <property type="entry name" value="P-loop containing nucleotide triphosphate hydrolases"/>
    <property type="match status" value="1"/>
</dbReference>
<keyword evidence="5 10" id="KW-0378">Hydrolase</keyword>
<comment type="catalytic activity">
    <reaction evidence="9 10 11 14">
        <text>Hydrolysis of proteins in presence of ATP.</text>
        <dbReference type="EC" id="3.4.21.53"/>
    </reaction>
</comment>
<evidence type="ECO:0000256" key="11">
    <source>
        <dbReference type="PIRNR" id="PIRNR001174"/>
    </source>
</evidence>
<keyword evidence="2 10" id="KW-0963">Cytoplasm</keyword>
<dbReference type="InterPro" id="IPR015947">
    <property type="entry name" value="PUA-like_sf"/>
</dbReference>
<dbReference type="EMBL" id="CP027806">
    <property type="protein sequence ID" value="AXJ02003.1"/>
    <property type="molecule type" value="Genomic_DNA"/>
</dbReference>
<dbReference type="OrthoDB" id="9803599at2"/>
<dbReference type="RefSeq" id="WP_114985139.1">
    <property type="nucleotide sequence ID" value="NZ_CP027806.1"/>
</dbReference>
<evidence type="ECO:0000313" key="18">
    <source>
        <dbReference type="EMBL" id="AXJ02003.1"/>
    </source>
</evidence>
<dbReference type="Pfam" id="PF00004">
    <property type="entry name" value="AAA"/>
    <property type="match status" value="1"/>
</dbReference>
<evidence type="ECO:0000256" key="6">
    <source>
        <dbReference type="ARBA" id="ARBA00022825"/>
    </source>
</evidence>
<evidence type="ECO:0000256" key="1">
    <source>
        <dbReference type="ARBA" id="ARBA00004496"/>
    </source>
</evidence>
<dbReference type="Gene3D" id="1.10.8.60">
    <property type="match status" value="1"/>
</dbReference>